<dbReference type="SUPFAM" id="SSF50800">
    <property type="entry name" value="PK beta-barrel domain-like"/>
    <property type="match status" value="1"/>
</dbReference>
<name>A0ABU3QB65_9SPHN</name>
<evidence type="ECO:0000313" key="3">
    <source>
        <dbReference type="Proteomes" id="UP001259572"/>
    </source>
</evidence>
<dbReference type="Pfam" id="PF03476">
    <property type="entry name" value="MOSC_N"/>
    <property type="match status" value="1"/>
</dbReference>
<reference evidence="2 3" key="1">
    <citation type="submission" date="2023-05" db="EMBL/GenBank/DDBJ databases">
        <authorList>
            <person name="Guo Y."/>
        </authorList>
    </citation>
    <scope>NUCLEOTIDE SEQUENCE [LARGE SCALE GENOMIC DNA]</scope>
    <source>
        <strain evidence="2 3">GR2756</strain>
    </source>
</reference>
<dbReference type="RefSeq" id="WP_315728002.1">
    <property type="nucleotide sequence ID" value="NZ_JAVUPU010000010.1"/>
</dbReference>
<comment type="caution">
    <text evidence="2">The sequence shown here is derived from an EMBL/GenBank/DDBJ whole genome shotgun (WGS) entry which is preliminary data.</text>
</comment>
<dbReference type="Proteomes" id="UP001259572">
    <property type="component" value="Unassembled WGS sequence"/>
</dbReference>
<sequence length="238" mass="26305">MQHQVGRVTEVIRYPVKSMAGDRVAEANLEWQGLVGDRLYGFYRLDDASSFPWVTGREMPDLIRYRAMFADPERPRRSGVTVITPTGDRLDLHDPALRAIISEATGTATGLLHSGRGTHDAMPISIATTAAHAAVDSAHGRSLDRRRFRSNVIIDAEIPPAEWVSRRLTFGEGEDRAEVLVTNEIPRCALITVDPDTAKREPRVMRTIAQSFGNAFGVYGAPARRGRIRVGDPVFVTD</sequence>
<dbReference type="InterPro" id="IPR005303">
    <property type="entry name" value="MOCOS_middle"/>
</dbReference>
<dbReference type="PROSITE" id="PS51340">
    <property type="entry name" value="MOSC"/>
    <property type="match status" value="1"/>
</dbReference>
<accession>A0ABU3QB65</accession>
<evidence type="ECO:0000313" key="2">
    <source>
        <dbReference type="EMBL" id="MDT9600635.1"/>
    </source>
</evidence>
<keyword evidence="3" id="KW-1185">Reference proteome</keyword>
<dbReference type="Pfam" id="PF03473">
    <property type="entry name" value="MOSC"/>
    <property type="match status" value="1"/>
</dbReference>
<evidence type="ECO:0000259" key="1">
    <source>
        <dbReference type="PROSITE" id="PS51340"/>
    </source>
</evidence>
<dbReference type="EMBL" id="JAVUPU010000010">
    <property type="protein sequence ID" value="MDT9600635.1"/>
    <property type="molecule type" value="Genomic_DNA"/>
</dbReference>
<dbReference type="InterPro" id="IPR011037">
    <property type="entry name" value="Pyrv_Knase-like_insert_dom_sf"/>
</dbReference>
<feature type="domain" description="MOSC" evidence="1">
    <location>
        <begin position="94"/>
        <end position="237"/>
    </location>
</feature>
<organism evidence="2 3">
    <name type="scientific">Sphingosinicella rhizophila</name>
    <dbReference type="NCBI Taxonomy" id="3050082"/>
    <lineage>
        <taxon>Bacteria</taxon>
        <taxon>Pseudomonadati</taxon>
        <taxon>Pseudomonadota</taxon>
        <taxon>Alphaproteobacteria</taxon>
        <taxon>Sphingomonadales</taxon>
        <taxon>Sphingosinicellaceae</taxon>
        <taxon>Sphingosinicella</taxon>
    </lineage>
</organism>
<dbReference type="InterPro" id="IPR005302">
    <property type="entry name" value="MoCF_Sase_C"/>
</dbReference>
<gene>
    <name evidence="2" type="ORF">RQX22_16865</name>
</gene>
<protein>
    <submittedName>
        <fullName evidence="2">MOSC domain-containing protein</fullName>
    </submittedName>
</protein>
<proteinExistence type="predicted"/>